<accession>A0A1I4ZHR1</accession>
<dbReference type="Proteomes" id="UP000199614">
    <property type="component" value="Unassembled WGS sequence"/>
</dbReference>
<proteinExistence type="predicted"/>
<keyword evidence="4" id="KW-1185">Reference proteome</keyword>
<evidence type="ECO:0000313" key="3">
    <source>
        <dbReference type="EMBL" id="SFN49804.1"/>
    </source>
</evidence>
<feature type="compositionally biased region" description="Low complexity" evidence="1">
    <location>
        <begin position="137"/>
        <end position="149"/>
    </location>
</feature>
<reference evidence="3 4" key="1">
    <citation type="submission" date="2016-10" db="EMBL/GenBank/DDBJ databases">
        <authorList>
            <person name="de Groot N.N."/>
        </authorList>
    </citation>
    <scope>NUCLEOTIDE SEQUENCE [LARGE SCALE GENOMIC DNA]</scope>
    <source>
        <strain evidence="3 4">CGMCC 4.1877</strain>
    </source>
</reference>
<dbReference type="Pfam" id="PF11350">
    <property type="entry name" value="DUF3152"/>
    <property type="match status" value="1"/>
</dbReference>
<organism evidence="3 4">
    <name type="scientific">Pseudonocardia ammonioxydans</name>
    <dbReference type="NCBI Taxonomy" id="260086"/>
    <lineage>
        <taxon>Bacteria</taxon>
        <taxon>Bacillati</taxon>
        <taxon>Actinomycetota</taxon>
        <taxon>Actinomycetes</taxon>
        <taxon>Pseudonocardiales</taxon>
        <taxon>Pseudonocardiaceae</taxon>
        <taxon>Pseudonocardia</taxon>
    </lineage>
</organism>
<feature type="region of interest" description="Disordered" evidence="1">
    <location>
        <begin position="1"/>
        <end position="77"/>
    </location>
</feature>
<feature type="compositionally biased region" description="Pro residues" evidence="1">
    <location>
        <begin position="127"/>
        <end position="136"/>
    </location>
</feature>
<dbReference type="EMBL" id="FOUY01000015">
    <property type="protein sequence ID" value="SFN49804.1"/>
    <property type="molecule type" value="Genomic_DNA"/>
</dbReference>
<dbReference type="SUPFAM" id="SSF55486">
    <property type="entry name" value="Metalloproteases ('zincins'), catalytic domain"/>
    <property type="match status" value="1"/>
</dbReference>
<evidence type="ECO:0000259" key="2">
    <source>
        <dbReference type="Pfam" id="PF11350"/>
    </source>
</evidence>
<feature type="region of interest" description="Disordered" evidence="1">
    <location>
        <begin position="127"/>
        <end position="191"/>
    </location>
</feature>
<evidence type="ECO:0000313" key="4">
    <source>
        <dbReference type="Proteomes" id="UP000199614"/>
    </source>
</evidence>
<dbReference type="STRING" id="260086.SAMN05216207_101583"/>
<gene>
    <name evidence="3" type="ORF">SAMN05216207_101583</name>
</gene>
<sequence length="341" mass="35242">MRRLPECHPGRDRSGRTGRVGSCGDTGSATLAPVPHPTPARRPDHRCRAQPGGTGGHARPGRRPRGTAPTRGAGRVTTPTRVAGRVPAPARFAGCVTAPARFATRAAVAVLAVLALSACAPAPGGGPDPIPAPGPPAGEAGAAPARPDPTTGPMVSEADRRAGLRGRAVPASAAGDTVVVPGSTPPPAGRTRTVPMRVEVERGLAVDGPAFASFVAAVLNDARSWGGDGSVGFARTDGAAPLRVLLATPELADQLCQPLDTVGRLSCRNGDRVVLNLARWAHGTPEYAHDLTAYRRYLVNHEVGHWLGHHHETCPGPQRPAPVMQQQTLGLEGCTPNSWPR</sequence>
<feature type="compositionally biased region" description="Basic and acidic residues" evidence="1">
    <location>
        <begin position="1"/>
        <end position="15"/>
    </location>
</feature>
<protein>
    <recommendedName>
        <fullName evidence="2">DUF3152 domain-containing protein</fullName>
    </recommendedName>
</protein>
<feature type="compositionally biased region" description="Low complexity" evidence="1">
    <location>
        <begin position="66"/>
        <end position="75"/>
    </location>
</feature>
<feature type="domain" description="DUF3152" evidence="2">
    <location>
        <begin position="166"/>
        <end position="332"/>
    </location>
</feature>
<name>A0A1I4ZHR1_PSUAM</name>
<evidence type="ECO:0000256" key="1">
    <source>
        <dbReference type="SAM" id="MobiDB-lite"/>
    </source>
</evidence>
<dbReference type="InterPro" id="IPR022603">
    <property type="entry name" value="DUF3152"/>
</dbReference>
<dbReference type="AlphaFoldDB" id="A0A1I4ZHR1"/>